<dbReference type="InterPro" id="IPR011009">
    <property type="entry name" value="Kinase-like_dom_sf"/>
</dbReference>
<dbReference type="Gene3D" id="3.30.200.20">
    <property type="entry name" value="Phosphorylase Kinase, domain 1"/>
    <property type="match status" value="1"/>
</dbReference>
<dbReference type="SUPFAM" id="SSF56112">
    <property type="entry name" value="Protein kinase-like (PK-like)"/>
    <property type="match status" value="1"/>
</dbReference>
<sequence length="342" mass="40261">MQIVETKELNPILSQYSFEIDKVQLVADKVNRSVWKIYTNDGIKYLKKIQYPLEKIQFLVDAIKHLQSNHFPVPIIHTTNNQVPYCIIGDDTYLLTDQVIGSKPNLDSISDFRRVTTSLAKFHLASRGVIPKPQWAFVNSLGNWSEFFREKYDLLNSIYQESDTKTTSTLDKLFVRKLPKFINNLTKLQQQLLKSEYHLWTKDIEKVGGLCHCDFSPSNLIIHPSGKVYIIDFDTLSIDLPAKDFRILLYWTLIKKGSFDKNEMMEFLELYQQHNPLTPQQWEIIKIYLLYPYMLIYAIENCSRRQWNESVYLSRVVKGIETDQEMLRLIPFIDSFIKNTFH</sequence>
<dbReference type="Pfam" id="PF01636">
    <property type="entry name" value="APH"/>
    <property type="match status" value="1"/>
</dbReference>
<evidence type="ECO:0000313" key="3">
    <source>
        <dbReference type="Proteomes" id="UP001314796"/>
    </source>
</evidence>
<dbReference type="NCBIfam" id="TIGR02906">
    <property type="entry name" value="spore_CotS"/>
    <property type="match status" value="1"/>
</dbReference>
<comment type="caution">
    <text evidence="2">The sequence shown here is derived from an EMBL/GenBank/DDBJ whole genome shotgun (WGS) entry which is preliminary data.</text>
</comment>
<keyword evidence="3" id="KW-1185">Reference proteome</keyword>
<dbReference type="RefSeq" id="WP_204402728.1">
    <property type="nucleotide sequence ID" value="NZ_JAFBEE010000013.1"/>
</dbReference>
<dbReference type="InterPro" id="IPR002575">
    <property type="entry name" value="Aminoglycoside_PTrfase"/>
</dbReference>
<dbReference type="InterPro" id="IPR047175">
    <property type="entry name" value="CotS-like"/>
</dbReference>
<evidence type="ECO:0000313" key="2">
    <source>
        <dbReference type="EMBL" id="MBM7615473.1"/>
    </source>
</evidence>
<gene>
    <name evidence="2" type="ORF">JOC73_002043</name>
</gene>
<reference evidence="2 3" key="1">
    <citation type="submission" date="2021-01" db="EMBL/GenBank/DDBJ databases">
        <title>Genomic Encyclopedia of Type Strains, Phase IV (KMG-IV): sequencing the most valuable type-strain genomes for metagenomic binning, comparative biology and taxonomic classification.</title>
        <authorList>
            <person name="Goeker M."/>
        </authorList>
    </citation>
    <scope>NUCLEOTIDE SEQUENCE [LARGE SCALE GENOMIC DNA]</scope>
    <source>
        <strain evidence="2 3">DSM 25890</strain>
    </source>
</reference>
<feature type="domain" description="Aminoglycoside phosphotransferase" evidence="1">
    <location>
        <begin position="34"/>
        <end position="263"/>
    </location>
</feature>
<evidence type="ECO:0000259" key="1">
    <source>
        <dbReference type="Pfam" id="PF01636"/>
    </source>
</evidence>
<proteinExistence type="predicted"/>
<name>A0ABS2NR88_9FIRM</name>
<dbReference type="EMBL" id="JAFBEE010000013">
    <property type="protein sequence ID" value="MBM7615473.1"/>
    <property type="molecule type" value="Genomic_DNA"/>
</dbReference>
<dbReference type="Gene3D" id="3.90.1200.10">
    <property type="match status" value="1"/>
</dbReference>
<dbReference type="PANTHER" id="PTHR39179">
    <property type="entry name" value="SPORE COAT PROTEIN I"/>
    <property type="match status" value="1"/>
</dbReference>
<dbReference type="Proteomes" id="UP001314796">
    <property type="component" value="Unassembled WGS sequence"/>
</dbReference>
<dbReference type="InterPro" id="IPR014255">
    <property type="entry name" value="Spore_coat_CotS"/>
</dbReference>
<organism evidence="2 3">
    <name type="scientific">Alkaliphilus hydrothermalis</name>
    <dbReference type="NCBI Taxonomy" id="1482730"/>
    <lineage>
        <taxon>Bacteria</taxon>
        <taxon>Bacillati</taxon>
        <taxon>Bacillota</taxon>
        <taxon>Clostridia</taxon>
        <taxon>Peptostreptococcales</taxon>
        <taxon>Natronincolaceae</taxon>
        <taxon>Alkaliphilus</taxon>
    </lineage>
</organism>
<accession>A0ABS2NR88</accession>
<dbReference type="PANTHER" id="PTHR39179:SF1">
    <property type="entry name" value="SPORE COAT PROTEIN I"/>
    <property type="match status" value="1"/>
</dbReference>
<protein>
    <submittedName>
        <fullName evidence="2">Spore coat-associated protein S</fullName>
    </submittedName>
</protein>